<accession>A0A4R3YE45</accession>
<feature type="transmembrane region" description="Helical" evidence="19">
    <location>
        <begin position="111"/>
        <end position="129"/>
    </location>
</feature>
<dbReference type="Proteomes" id="UP000295367">
    <property type="component" value="Unassembled WGS sequence"/>
</dbReference>
<comment type="pathway">
    <text evidence="3 18">Phospholipid metabolism; CDP-diacylglycerol biosynthesis; CDP-diacylglycerol from sn-glycerol 3-phosphate: step 3/3.</text>
</comment>
<dbReference type="EMBL" id="SMCO01000001">
    <property type="protein sequence ID" value="TCV90181.1"/>
    <property type="molecule type" value="Genomic_DNA"/>
</dbReference>
<dbReference type="RefSeq" id="WP_124947848.1">
    <property type="nucleotide sequence ID" value="NZ_BHVT01000073.1"/>
</dbReference>
<comment type="pathway">
    <text evidence="4">Lipid metabolism.</text>
</comment>
<feature type="transmembrane region" description="Helical" evidence="19">
    <location>
        <begin position="178"/>
        <end position="196"/>
    </location>
</feature>
<keyword evidence="8" id="KW-1003">Cell membrane</keyword>
<keyword evidence="17" id="KW-1208">Phospholipid metabolism</keyword>
<comment type="caution">
    <text evidence="20">The sequence shown here is derived from an EMBL/GenBank/DDBJ whole genome shotgun (WGS) entry which is preliminary data.</text>
</comment>
<evidence type="ECO:0000256" key="1">
    <source>
        <dbReference type="ARBA" id="ARBA00001698"/>
    </source>
</evidence>
<dbReference type="GO" id="GO:0004605">
    <property type="term" value="F:phosphatidate cytidylyltransferase activity"/>
    <property type="evidence" value="ECO:0007669"/>
    <property type="project" value="UniProtKB-EC"/>
</dbReference>
<proteinExistence type="inferred from homology"/>
<dbReference type="OrthoDB" id="9799199at2"/>
<evidence type="ECO:0000256" key="12">
    <source>
        <dbReference type="ARBA" id="ARBA00022695"/>
    </source>
</evidence>
<keyword evidence="9" id="KW-0444">Lipid biosynthesis</keyword>
<evidence type="ECO:0000256" key="10">
    <source>
        <dbReference type="ARBA" id="ARBA00022679"/>
    </source>
</evidence>
<feature type="transmembrane region" description="Helical" evidence="19">
    <location>
        <begin position="84"/>
        <end position="102"/>
    </location>
</feature>
<evidence type="ECO:0000256" key="17">
    <source>
        <dbReference type="ARBA" id="ARBA00023264"/>
    </source>
</evidence>
<evidence type="ECO:0000256" key="4">
    <source>
        <dbReference type="ARBA" id="ARBA00005189"/>
    </source>
</evidence>
<dbReference type="PROSITE" id="PS01315">
    <property type="entry name" value="CDS"/>
    <property type="match status" value="1"/>
</dbReference>
<reference evidence="20 21" key="1">
    <citation type="submission" date="2019-03" db="EMBL/GenBank/DDBJ databases">
        <title>Genomic Encyclopedia of Type Strains, Phase IV (KMG-IV): sequencing the most valuable type-strain genomes for metagenomic binning, comparative biology and taxonomic classification.</title>
        <authorList>
            <person name="Goeker M."/>
        </authorList>
    </citation>
    <scope>NUCLEOTIDE SEQUENCE [LARGE SCALE GENOMIC DNA]</scope>
    <source>
        <strain evidence="20 21">DSM 100309</strain>
    </source>
</reference>
<dbReference type="EC" id="2.7.7.41" evidence="6 18"/>
<comment type="catalytic activity">
    <reaction evidence="1 18">
        <text>a 1,2-diacyl-sn-glycero-3-phosphate + CTP + H(+) = a CDP-1,2-diacyl-sn-glycerol + diphosphate</text>
        <dbReference type="Rhea" id="RHEA:16229"/>
        <dbReference type="ChEBI" id="CHEBI:15378"/>
        <dbReference type="ChEBI" id="CHEBI:33019"/>
        <dbReference type="ChEBI" id="CHEBI:37563"/>
        <dbReference type="ChEBI" id="CHEBI:58332"/>
        <dbReference type="ChEBI" id="CHEBI:58608"/>
        <dbReference type="EC" id="2.7.7.41"/>
    </reaction>
</comment>
<dbReference type="GO" id="GO:0016024">
    <property type="term" value="P:CDP-diacylglycerol biosynthetic process"/>
    <property type="evidence" value="ECO:0007669"/>
    <property type="project" value="UniProtKB-UniPathway"/>
</dbReference>
<dbReference type="Pfam" id="PF01148">
    <property type="entry name" value="CTP_transf_1"/>
    <property type="match status" value="1"/>
</dbReference>
<gene>
    <name evidence="20" type="ORF">EDC63_101148</name>
</gene>
<evidence type="ECO:0000256" key="9">
    <source>
        <dbReference type="ARBA" id="ARBA00022516"/>
    </source>
</evidence>
<evidence type="ECO:0000313" key="20">
    <source>
        <dbReference type="EMBL" id="TCV90181.1"/>
    </source>
</evidence>
<dbReference type="GO" id="GO:0005886">
    <property type="term" value="C:plasma membrane"/>
    <property type="evidence" value="ECO:0007669"/>
    <property type="project" value="UniProtKB-SubCell"/>
</dbReference>
<evidence type="ECO:0000256" key="7">
    <source>
        <dbReference type="ARBA" id="ARBA00019373"/>
    </source>
</evidence>
<feature type="transmembrane region" description="Helical" evidence="19">
    <location>
        <begin position="135"/>
        <end position="157"/>
    </location>
</feature>
<evidence type="ECO:0000256" key="6">
    <source>
        <dbReference type="ARBA" id="ARBA00012487"/>
    </source>
</evidence>
<keyword evidence="15 19" id="KW-0472">Membrane</keyword>
<dbReference type="AlphaFoldDB" id="A0A4R3YE45"/>
<dbReference type="UniPathway" id="UPA00557">
    <property type="reaction ID" value="UER00614"/>
</dbReference>
<protein>
    <recommendedName>
        <fullName evidence="7 18">Phosphatidate cytidylyltransferase</fullName>
        <ecNumber evidence="6 18">2.7.7.41</ecNumber>
    </recommendedName>
</protein>
<evidence type="ECO:0000256" key="16">
    <source>
        <dbReference type="ARBA" id="ARBA00023209"/>
    </source>
</evidence>
<evidence type="ECO:0000313" key="21">
    <source>
        <dbReference type="Proteomes" id="UP000295367"/>
    </source>
</evidence>
<dbReference type="PANTHER" id="PTHR46382:SF1">
    <property type="entry name" value="PHOSPHATIDATE CYTIDYLYLTRANSFERASE"/>
    <property type="match status" value="1"/>
</dbReference>
<sequence length="283" mass="30748">MLKARILTVLVLLPLLLAALFFLPNVYWAVLMLFVLLIGASEWARMASYSVVSSSIFLFLTGVFGLALLFIFKIDTATGTWLNLSLYGLSLFFWTLVAPVWLSKGLKISNGFVLGLVGWIILIPTWLALVQLKSISPVLLLALMAVIWAADTAAYFAGKRFGNNKLAPTISPGKTWEGVIGALVGVSIYALIWLNSSNTLHEATARVGGIPVITVIIAVWLMTYFSVLGDLFESWMKRQAGLKDSGNILPGHGGILDRIDALTSTLPLAALVVFYLNSTLSIQ</sequence>
<comment type="subcellular location">
    <subcellularLocation>
        <location evidence="2">Cell membrane</location>
        <topology evidence="2">Multi-pass membrane protein</topology>
    </subcellularLocation>
</comment>
<keyword evidence="11 18" id="KW-0812">Transmembrane</keyword>
<evidence type="ECO:0000256" key="3">
    <source>
        <dbReference type="ARBA" id="ARBA00005119"/>
    </source>
</evidence>
<keyword evidence="10 18" id="KW-0808">Transferase</keyword>
<name>A0A4R3YE45_9PROT</name>
<evidence type="ECO:0000256" key="15">
    <source>
        <dbReference type="ARBA" id="ARBA00023136"/>
    </source>
</evidence>
<dbReference type="PANTHER" id="PTHR46382">
    <property type="entry name" value="PHOSPHATIDATE CYTIDYLYLTRANSFERASE"/>
    <property type="match status" value="1"/>
</dbReference>
<keyword evidence="21" id="KW-1185">Reference proteome</keyword>
<keyword evidence="16" id="KW-0594">Phospholipid biosynthesis</keyword>
<evidence type="ECO:0000256" key="8">
    <source>
        <dbReference type="ARBA" id="ARBA00022475"/>
    </source>
</evidence>
<dbReference type="InterPro" id="IPR000374">
    <property type="entry name" value="PC_trans"/>
</dbReference>
<organism evidence="20 21">
    <name type="scientific">Sulfurirhabdus autotrophica</name>
    <dbReference type="NCBI Taxonomy" id="1706046"/>
    <lineage>
        <taxon>Bacteria</taxon>
        <taxon>Pseudomonadati</taxon>
        <taxon>Pseudomonadota</taxon>
        <taxon>Betaproteobacteria</taxon>
        <taxon>Nitrosomonadales</taxon>
        <taxon>Sulfuricellaceae</taxon>
        <taxon>Sulfurirhabdus</taxon>
    </lineage>
</organism>
<comment type="similarity">
    <text evidence="5 18">Belongs to the CDS family.</text>
</comment>
<feature type="transmembrane region" description="Helical" evidence="19">
    <location>
        <begin position="51"/>
        <end position="72"/>
    </location>
</feature>
<evidence type="ECO:0000256" key="13">
    <source>
        <dbReference type="ARBA" id="ARBA00022989"/>
    </source>
</evidence>
<keyword evidence="12 18" id="KW-0548">Nucleotidyltransferase</keyword>
<keyword evidence="13 19" id="KW-1133">Transmembrane helix</keyword>
<evidence type="ECO:0000256" key="19">
    <source>
        <dbReference type="SAM" id="Phobius"/>
    </source>
</evidence>
<evidence type="ECO:0000256" key="14">
    <source>
        <dbReference type="ARBA" id="ARBA00023098"/>
    </source>
</evidence>
<keyword evidence="14" id="KW-0443">Lipid metabolism</keyword>
<evidence type="ECO:0000256" key="2">
    <source>
        <dbReference type="ARBA" id="ARBA00004651"/>
    </source>
</evidence>
<evidence type="ECO:0000256" key="18">
    <source>
        <dbReference type="RuleBase" id="RU003938"/>
    </source>
</evidence>
<evidence type="ECO:0000256" key="11">
    <source>
        <dbReference type="ARBA" id="ARBA00022692"/>
    </source>
</evidence>
<feature type="transmembrane region" description="Helical" evidence="19">
    <location>
        <begin position="208"/>
        <end position="228"/>
    </location>
</feature>
<evidence type="ECO:0000256" key="5">
    <source>
        <dbReference type="ARBA" id="ARBA00010185"/>
    </source>
</evidence>